<organism evidence="1 2">
    <name type="scientific">Bradyrhizobium diazoefficiens</name>
    <dbReference type="NCBI Taxonomy" id="1355477"/>
    <lineage>
        <taxon>Bacteria</taxon>
        <taxon>Pseudomonadati</taxon>
        <taxon>Pseudomonadota</taxon>
        <taxon>Alphaproteobacteria</taxon>
        <taxon>Hyphomicrobiales</taxon>
        <taxon>Nitrobacteraceae</taxon>
        <taxon>Bradyrhizobium</taxon>
    </lineage>
</organism>
<gene>
    <name evidence="1" type="ORF">NK6_3784</name>
</gene>
<evidence type="ECO:0000313" key="2">
    <source>
        <dbReference type="Proteomes" id="UP000063308"/>
    </source>
</evidence>
<protein>
    <submittedName>
        <fullName evidence="1">Uncharacterized protein</fullName>
    </submittedName>
</protein>
<proteinExistence type="predicted"/>
<reference evidence="1 2" key="1">
    <citation type="submission" date="2014-11" db="EMBL/GenBank/DDBJ databases">
        <title>Symbiosis island explosion on the genome of extra-slow-growing strains of soybean bradyrhizobia with massive insertion sequences.</title>
        <authorList>
            <person name="Iida T."/>
            <person name="Minamisawa K."/>
        </authorList>
    </citation>
    <scope>NUCLEOTIDE SEQUENCE [LARGE SCALE GENOMIC DNA]</scope>
    <source>
        <strain evidence="1 2">NK6</strain>
    </source>
</reference>
<name>A0A0E4BNV7_9BRAD</name>
<dbReference type="Proteomes" id="UP000063308">
    <property type="component" value="Chromosome"/>
</dbReference>
<sequence>MGPRIGRLWMTRAQHGSFSSDLPSPAGHNNLPRHKPRIQAYCRQIVNQNKRIMTA</sequence>
<evidence type="ECO:0000313" key="1">
    <source>
        <dbReference type="EMBL" id="BAR56958.1"/>
    </source>
</evidence>
<dbReference type="EMBL" id="AP014685">
    <property type="protein sequence ID" value="BAR56958.1"/>
    <property type="molecule type" value="Genomic_DNA"/>
</dbReference>
<dbReference type="AlphaFoldDB" id="A0A0E4BNV7"/>
<accession>A0A0E4BNV7</accession>